<evidence type="ECO:0000313" key="1">
    <source>
        <dbReference type="EMBL" id="KKM13533.1"/>
    </source>
</evidence>
<proteinExistence type="predicted"/>
<sequence length="288" mass="33570">MKNLIYQYWDGEIPEGALAGSANMKAYAERIGAEYLFEDNPRFCTAFCFPLNEFFGAYKPVYDDKFLEYDNVLYVDTDIFAVSGLEENIFDDLTADVGICTEPFQPTYRQRRDVNWINSENDEKWVKAVNRIVDGEFPRTDAGLLKVYNAGMVLWSNRGLRMAREKFLSYATYVTYMFGTGLPTFYAHDQNWLHANLVTQADYCEMSNDWNTIVHFYRDGKDNNLLNDPRTDSTKFVHIMLTGESRFDALALWRITNLPSSVWRYKKPPYWKEPPVYSDREKNGQSTS</sequence>
<name>A0A0F9JUK6_9ZZZZ</name>
<accession>A0A0F9JUK6</accession>
<protein>
    <recommendedName>
        <fullName evidence="2">Nucleotide-diphospho-sugar transferase domain-containing protein</fullName>
    </recommendedName>
</protein>
<organism evidence="1">
    <name type="scientific">marine sediment metagenome</name>
    <dbReference type="NCBI Taxonomy" id="412755"/>
    <lineage>
        <taxon>unclassified sequences</taxon>
        <taxon>metagenomes</taxon>
        <taxon>ecological metagenomes</taxon>
    </lineage>
</organism>
<evidence type="ECO:0008006" key="2">
    <source>
        <dbReference type="Google" id="ProtNLM"/>
    </source>
</evidence>
<dbReference type="InterPro" id="IPR029044">
    <property type="entry name" value="Nucleotide-diphossugar_trans"/>
</dbReference>
<dbReference type="Gene3D" id="3.90.550.10">
    <property type="entry name" value="Spore Coat Polysaccharide Biosynthesis Protein SpsA, Chain A"/>
    <property type="match status" value="1"/>
</dbReference>
<dbReference type="AlphaFoldDB" id="A0A0F9JUK6"/>
<reference evidence="1" key="1">
    <citation type="journal article" date="2015" name="Nature">
        <title>Complex archaea that bridge the gap between prokaryotes and eukaryotes.</title>
        <authorList>
            <person name="Spang A."/>
            <person name="Saw J.H."/>
            <person name="Jorgensen S.L."/>
            <person name="Zaremba-Niedzwiedzka K."/>
            <person name="Martijn J."/>
            <person name="Lind A.E."/>
            <person name="van Eijk R."/>
            <person name="Schleper C."/>
            <person name="Guy L."/>
            <person name="Ettema T.J."/>
        </authorList>
    </citation>
    <scope>NUCLEOTIDE SEQUENCE</scope>
</reference>
<comment type="caution">
    <text evidence="1">The sequence shown here is derived from an EMBL/GenBank/DDBJ whole genome shotgun (WGS) entry which is preliminary data.</text>
</comment>
<dbReference type="SUPFAM" id="SSF53448">
    <property type="entry name" value="Nucleotide-diphospho-sugar transferases"/>
    <property type="match status" value="1"/>
</dbReference>
<gene>
    <name evidence="1" type="ORF">LCGC14_1715280</name>
</gene>
<dbReference type="EMBL" id="LAZR01015359">
    <property type="protein sequence ID" value="KKM13533.1"/>
    <property type="molecule type" value="Genomic_DNA"/>
</dbReference>